<dbReference type="Gene3D" id="3.40.630.30">
    <property type="match status" value="1"/>
</dbReference>
<evidence type="ECO:0000313" key="1">
    <source>
        <dbReference type="EMBL" id="KAE9395831.1"/>
    </source>
</evidence>
<protein>
    <recommendedName>
        <fullName evidence="3">N-acetyltransferase domain-containing protein</fullName>
    </recommendedName>
</protein>
<reference evidence="1" key="1">
    <citation type="journal article" date="2019" name="Environ. Microbiol.">
        <title>Fungal ecological strategies reflected in gene transcription - a case study of two litter decomposers.</title>
        <authorList>
            <person name="Barbi F."/>
            <person name="Kohler A."/>
            <person name="Barry K."/>
            <person name="Baskaran P."/>
            <person name="Daum C."/>
            <person name="Fauchery L."/>
            <person name="Ihrmark K."/>
            <person name="Kuo A."/>
            <person name="LaButti K."/>
            <person name="Lipzen A."/>
            <person name="Morin E."/>
            <person name="Grigoriev I.V."/>
            <person name="Henrissat B."/>
            <person name="Lindahl B."/>
            <person name="Martin F."/>
        </authorList>
    </citation>
    <scope>NUCLEOTIDE SEQUENCE</scope>
    <source>
        <strain evidence="1">JB14</strain>
    </source>
</reference>
<dbReference type="PANTHER" id="PTHR42791">
    <property type="entry name" value="GNAT FAMILY ACETYLTRANSFERASE"/>
    <property type="match status" value="1"/>
</dbReference>
<gene>
    <name evidence="1" type="ORF">BT96DRAFT_137378</name>
</gene>
<sequence>MMTITSDHPSAPFSVTKGTESFTIREARRDELDAIGWAAAEAFINDAVVHYIAGAKKPMSATNEKDLRGVYDFYYFLFKACMISEGRAIIAVPDASESTSSNTKTTISAAACWYPPKHRIKAFIALRGGLIKCIRNWGFPSLDRMAGDFEDTTHEVCKRAFEAKAMEFPASASKRARKVLEWDDAWYLAVAFSSKKYEGRGFLSTLMREGYAHMQRTTPGIPVTLESSSSRSRDRYIHLGFELMEPQTILGVGKVTPLGIAPLDKEQARKQKDELTGMPYYNMVNWDPSKSLGNR</sequence>
<dbReference type="Proteomes" id="UP000799118">
    <property type="component" value="Unassembled WGS sequence"/>
</dbReference>
<keyword evidence="2" id="KW-1185">Reference proteome</keyword>
<name>A0A6A4HCY4_9AGAR</name>
<dbReference type="InterPro" id="IPR016181">
    <property type="entry name" value="Acyl_CoA_acyltransferase"/>
</dbReference>
<dbReference type="EMBL" id="ML769524">
    <property type="protein sequence ID" value="KAE9395831.1"/>
    <property type="molecule type" value="Genomic_DNA"/>
</dbReference>
<proteinExistence type="predicted"/>
<dbReference type="AlphaFoldDB" id="A0A6A4HCY4"/>
<dbReference type="PANTHER" id="PTHR42791:SF1">
    <property type="entry name" value="N-ACETYLTRANSFERASE DOMAIN-CONTAINING PROTEIN"/>
    <property type="match status" value="1"/>
</dbReference>
<evidence type="ECO:0008006" key="3">
    <source>
        <dbReference type="Google" id="ProtNLM"/>
    </source>
</evidence>
<dbReference type="OrthoDB" id="544277at2759"/>
<accession>A0A6A4HCY4</accession>
<dbReference type="SUPFAM" id="SSF55729">
    <property type="entry name" value="Acyl-CoA N-acyltransferases (Nat)"/>
    <property type="match status" value="1"/>
</dbReference>
<dbReference type="InterPro" id="IPR052523">
    <property type="entry name" value="Trichothecene_AcTrans"/>
</dbReference>
<evidence type="ECO:0000313" key="2">
    <source>
        <dbReference type="Proteomes" id="UP000799118"/>
    </source>
</evidence>
<organism evidence="1 2">
    <name type="scientific">Gymnopus androsaceus JB14</name>
    <dbReference type="NCBI Taxonomy" id="1447944"/>
    <lineage>
        <taxon>Eukaryota</taxon>
        <taxon>Fungi</taxon>
        <taxon>Dikarya</taxon>
        <taxon>Basidiomycota</taxon>
        <taxon>Agaricomycotina</taxon>
        <taxon>Agaricomycetes</taxon>
        <taxon>Agaricomycetidae</taxon>
        <taxon>Agaricales</taxon>
        <taxon>Marasmiineae</taxon>
        <taxon>Omphalotaceae</taxon>
        <taxon>Gymnopus</taxon>
    </lineage>
</organism>